<dbReference type="Proteomes" id="UP000693970">
    <property type="component" value="Unassembled WGS sequence"/>
</dbReference>
<dbReference type="Pfam" id="PF18922">
    <property type="entry name" value="DUF5672"/>
    <property type="match status" value="1"/>
</dbReference>
<protein>
    <recommendedName>
        <fullName evidence="1">DUF5672 domain-containing protein</fullName>
    </recommendedName>
</protein>
<reference evidence="2" key="1">
    <citation type="journal article" date="2021" name="Sci. Rep.">
        <title>Diploid genomic architecture of Nitzschia inconspicua, an elite biomass production diatom.</title>
        <authorList>
            <person name="Oliver A."/>
            <person name="Podell S."/>
            <person name="Pinowska A."/>
            <person name="Traller J.C."/>
            <person name="Smith S.R."/>
            <person name="McClure R."/>
            <person name="Beliaev A."/>
            <person name="Bohutskyi P."/>
            <person name="Hill E.A."/>
            <person name="Rabines A."/>
            <person name="Zheng H."/>
            <person name="Allen L.Z."/>
            <person name="Kuo A."/>
            <person name="Grigoriev I.V."/>
            <person name="Allen A.E."/>
            <person name="Hazlebeck D."/>
            <person name="Allen E.E."/>
        </authorList>
    </citation>
    <scope>NUCLEOTIDE SEQUENCE</scope>
    <source>
        <strain evidence="2">Hildebrandi</strain>
    </source>
</reference>
<keyword evidence="3" id="KW-1185">Reference proteome</keyword>
<evidence type="ECO:0000313" key="3">
    <source>
        <dbReference type="Proteomes" id="UP000693970"/>
    </source>
</evidence>
<name>A0A9K3L3K1_9STRA</name>
<evidence type="ECO:0000259" key="1">
    <source>
        <dbReference type="Pfam" id="PF18922"/>
    </source>
</evidence>
<dbReference type="InterPro" id="IPR043729">
    <property type="entry name" value="DUF5672"/>
</dbReference>
<feature type="domain" description="DUF5672" evidence="1">
    <location>
        <begin position="229"/>
        <end position="444"/>
    </location>
</feature>
<dbReference type="EMBL" id="JAGRRH010000016">
    <property type="protein sequence ID" value="KAG7354609.1"/>
    <property type="molecule type" value="Genomic_DNA"/>
</dbReference>
<reference evidence="2" key="2">
    <citation type="submission" date="2021-04" db="EMBL/GenBank/DDBJ databases">
        <authorList>
            <person name="Podell S."/>
        </authorList>
    </citation>
    <scope>NUCLEOTIDE SEQUENCE</scope>
    <source>
        <strain evidence="2">Hildebrandi</strain>
    </source>
</reference>
<dbReference type="AlphaFoldDB" id="A0A9K3L3K1"/>
<organism evidence="2 3">
    <name type="scientific">Nitzschia inconspicua</name>
    <dbReference type="NCBI Taxonomy" id="303405"/>
    <lineage>
        <taxon>Eukaryota</taxon>
        <taxon>Sar</taxon>
        <taxon>Stramenopiles</taxon>
        <taxon>Ochrophyta</taxon>
        <taxon>Bacillariophyta</taxon>
        <taxon>Bacillariophyceae</taxon>
        <taxon>Bacillariophycidae</taxon>
        <taxon>Bacillariales</taxon>
        <taxon>Bacillariaceae</taxon>
        <taxon>Nitzschia</taxon>
    </lineage>
</organism>
<accession>A0A9K3L3K1</accession>
<proteinExistence type="predicted"/>
<sequence>MRNIRIVPSMPQKMEMKNACPSLNRTFLFWVISIVVATLAVSSYQQYSQMIGLKLLEFYDVYAKESVRNIDPFCDPSRYAFPKDNETNEKCSLTVVLVDPRMPYFPMNDTIYTKTLESVAEYIPSDACFSLQSSVDLLQMCMEQGVAPEEIIYQKPEVPTTTEILAFNETVMGRCNGSSRTNETFALQAAMKLVHERAGPYFRSFIDRGRVRLSVLKYKNYYAQSPQHFSVNAIFRNVYYWTDEFVAHDSDTVFVIQRDVFLCKPLDPKRWNSYQYIGSPWPKKWHWMEAAFDAANFRRPSEVEYSVDAWRQYWKSLDEMELQVDAAPSQNGGCESLADQIHNVQCPLPNLWDNLTFPETVHRSSRWLGNGGMSIRSRKWMVRMIRICPSDQSLGITDVMVKNTTICMIVSMQEDMFFSLTTYLTGGNIASPTEAGFFGTDQVFGWPNTILKESNKSIFEHVQENNLNDAVLREYQDEMNTIGHALPIGQHKCYQPHINPGYGCVESKWCNYSFNEDNRPTDVLGDE</sequence>
<evidence type="ECO:0000313" key="2">
    <source>
        <dbReference type="EMBL" id="KAG7354609.1"/>
    </source>
</evidence>
<gene>
    <name evidence="2" type="ORF">IV203_003965</name>
</gene>
<comment type="caution">
    <text evidence="2">The sequence shown here is derived from an EMBL/GenBank/DDBJ whole genome shotgun (WGS) entry which is preliminary data.</text>
</comment>